<evidence type="ECO:0000313" key="1">
    <source>
        <dbReference type="EMBL" id="TKR63280.1"/>
    </source>
</evidence>
<dbReference type="EMBL" id="AZBU02000010">
    <property type="protein sequence ID" value="TKR63280.1"/>
    <property type="molecule type" value="Genomic_DNA"/>
</dbReference>
<dbReference type="AlphaFoldDB" id="A0A4U5M3F8"/>
<gene>
    <name evidence="1" type="ORF">L596_027128</name>
</gene>
<accession>A0A4U5M3F8</accession>
<comment type="caution">
    <text evidence="1">The sequence shown here is derived from an EMBL/GenBank/DDBJ whole genome shotgun (WGS) entry which is preliminary data.</text>
</comment>
<keyword evidence="2" id="KW-1185">Reference proteome</keyword>
<sequence length="71" mass="7874">MIYDPITSRLALCGLAAIIHRSQKLTYCKTKHQLSTTSDLFAGAEAGPPFRVEAIRDESDKRKQAIRGVVE</sequence>
<reference evidence="1 2" key="2">
    <citation type="journal article" date="2019" name="G3 (Bethesda)">
        <title>Hybrid Assembly of the Genome of the Entomopathogenic Nematode Steinernema carpocapsae Identifies the X-Chromosome.</title>
        <authorList>
            <person name="Serra L."/>
            <person name="Macchietto M."/>
            <person name="Macias-Munoz A."/>
            <person name="McGill C.J."/>
            <person name="Rodriguez I.M."/>
            <person name="Rodriguez B."/>
            <person name="Murad R."/>
            <person name="Mortazavi A."/>
        </authorList>
    </citation>
    <scope>NUCLEOTIDE SEQUENCE [LARGE SCALE GENOMIC DNA]</scope>
    <source>
        <strain evidence="1 2">ALL</strain>
    </source>
</reference>
<proteinExistence type="predicted"/>
<organism evidence="1 2">
    <name type="scientific">Steinernema carpocapsae</name>
    <name type="common">Entomopathogenic nematode</name>
    <dbReference type="NCBI Taxonomy" id="34508"/>
    <lineage>
        <taxon>Eukaryota</taxon>
        <taxon>Metazoa</taxon>
        <taxon>Ecdysozoa</taxon>
        <taxon>Nematoda</taxon>
        <taxon>Chromadorea</taxon>
        <taxon>Rhabditida</taxon>
        <taxon>Tylenchina</taxon>
        <taxon>Panagrolaimomorpha</taxon>
        <taxon>Strongyloidoidea</taxon>
        <taxon>Steinernematidae</taxon>
        <taxon>Steinernema</taxon>
    </lineage>
</organism>
<evidence type="ECO:0000313" key="2">
    <source>
        <dbReference type="Proteomes" id="UP000298663"/>
    </source>
</evidence>
<name>A0A4U5M3F8_STECR</name>
<protein>
    <submittedName>
        <fullName evidence="1">Uncharacterized protein</fullName>
    </submittedName>
</protein>
<dbReference type="Proteomes" id="UP000298663">
    <property type="component" value="Unassembled WGS sequence"/>
</dbReference>
<reference evidence="1 2" key="1">
    <citation type="journal article" date="2015" name="Genome Biol.">
        <title>Comparative genomics of Steinernema reveals deeply conserved gene regulatory networks.</title>
        <authorList>
            <person name="Dillman A.R."/>
            <person name="Macchietto M."/>
            <person name="Porter C.F."/>
            <person name="Rogers A."/>
            <person name="Williams B."/>
            <person name="Antoshechkin I."/>
            <person name="Lee M.M."/>
            <person name="Goodwin Z."/>
            <person name="Lu X."/>
            <person name="Lewis E.E."/>
            <person name="Goodrich-Blair H."/>
            <person name="Stock S.P."/>
            <person name="Adams B.J."/>
            <person name="Sternberg P.W."/>
            <person name="Mortazavi A."/>
        </authorList>
    </citation>
    <scope>NUCLEOTIDE SEQUENCE [LARGE SCALE GENOMIC DNA]</scope>
    <source>
        <strain evidence="1 2">ALL</strain>
    </source>
</reference>